<dbReference type="EMBL" id="LKAJ02000001">
    <property type="protein sequence ID" value="MCS5712756.1"/>
    <property type="molecule type" value="Genomic_DNA"/>
</dbReference>
<dbReference type="FunFam" id="3.40.50.300:FF:000285">
    <property type="entry name" value="Sporulation initiation inhibitor Soj"/>
    <property type="match status" value="1"/>
</dbReference>
<dbReference type="PANTHER" id="PTHR13696">
    <property type="entry name" value="P-LOOP CONTAINING NUCLEOSIDE TRIPHOSPHATE HYDROLASE"/>
    <property type="match status" value="1"/>
</dbReference>
<sequence length="270" mass="29305">MRNQILAFANQKGGVGKTTSCVNLAASLVLSKQRVLLCDLDPQGNATMGSGVDKSAVDFSMNDLLQGKATVKQAIIEQTPAGYDVIPANSDLTAAEVVLVKKQAHPIILSKALAAVKDQYDYIFLDCPPSLSMLTLNALVAADAVMIAMQCEYYALEGLSDLINTIKQLRGSVNPRLEVGGIIRTMYDGRNRLAAEVSSQLIDHFGNKVFQTVIPRNIRLAEAPSYGLPVQLYDKHSRGSAAYLALAAEFLRRQRSGKKDKPVAKRELIK</sequence>
<gene>
    <name evidence="3" type="ORF">HT99x_015050</name>
</gene>
<dbReference type="Pfam" id="PF13614">
    <property type="entry name" value="AAA_31"/>
    <property type="match status" value="1"/>
</dbReference>
<dbReference type="Proteomes" id="UP000051497">
    <property type="component" value="Unassembled WGS sequence"/>
</dbReference>
<comment type="caution">
    <text evidence="3">The sequence shown here is derived from an EMBL/GenBank/DDBJ whole genome shotgun (WGS) entry which is preliminary data.</text>
</comment>
<evidence type="ECO:0000256" key="1">
    <source>
        <dbReference type="ARBA" id="ARBA00060876"/>
    </source>
</evidence>
<evidence type="ECO:0000313" key="4">
    <source>
        <dbReference type="Proteomes" id="UP000051497"/>
    </source>
</evidence>
<accession>A0AAE3L8Z9</accession>
<keyword evidence="4" id="KW-1185">Reference proteome</keyword>
<feature type="domain" description="AAA" evidence="2">
    <location>
        <begin position="4"/>
        <end position="179"/>
    </location>
</feature>
<dbReference type="PANTHER" id="PTHR13696:SF52">
    <property type="entry name" value="PARA FAMILY PROTEIN CT_582"/>
    <property type="match status" value="1"/>
</dbReference>
<dbReference type="InterPro" id="IPR050678">
    <property type="entry name" value="DNA_Partitioning_ATPase"/>
</dbReference>
<dbReference type="AlphaFoldDB" id="A0AAE3L8Z9"/>
<dbReference type="CDD" id="cd02042">
    <property type="entry name" value="ParAB_family"/>
    <property type="match status" value="1"/>
</dbReference>
<dbReference type="InterPro" id="IPR027417">
    <property type="entry name" value="P-loop_NTPase"/>
</dbReference>
<protein>
    <submittedName>
        <fullName evidence="3">AAA family ATPase</fullName>
    </submittedName>
</protein>
<proteinExistence type="predicted"/>
<dbReference type="RefSeq" id="WP_259566972.1">
    <property type="nucleotide sequence ID" value="NZ_LKAJ02000001.1"/>
</dbReference>
<reference evidence="3" key="2">
    <citation type="submission" date="2021-06" db="EMBL/GenBank/DDBJ databases">
        <title>Genomic Description and Analysis of Intracellular Bacteria, Candidatus Berkiella cookevillensis and Candidatus Berkiella aquae.</title>
        <authorList>
            <person name="Kidane D.T."/>
            <person name="Mehari Y.T."/>
            <person name="Rice F.C."/>
            <person name="Arivett B.A."/>
            <person name="Farone A.L."/>
            <person name="Berk S.G."/>
            <person name="Farone M.B."/>
        </authorList>
    </citation>
    <scope>NUCLEOTIDE SEQUENCE</scope>
    <source>
        <strain evidence="3">HT99</strain>
    </source>
</reference>
<dbReference type="Gene3D" id="3.40.50.300">
    <property type="entry name" value="P-loop containing nucleotide triphosphate hydrolases"/>
    <property type="match status" value="1"/>
</dbReference>
<evidence type="ECO:0000259" key="2">
    <source>
        <dbReference type="Pfam" id="PF13614"/>
    </source>
</evidence>
<reference evidence="3" key="1">
    <citation type="journal article" date="2016" name="Genome Announc.">
        <title>Draft Genome Sequences of Two Novel Amoeba-Resistant Intranuclear Bacteria, 'Candidatus Berkiella cookevillensis' and 'Candidatus Berkiella aquae'.</title>
        <authorList>
            <person name="Mehari Y.T."/>
            <person name="Arivett B.A."/>
            <person name="Farone A.L."/>
            <person name="Gunderson J.H."/>
            <person name="Farone M.B."/>
        </authorList>
    </citation>
    <scope>NUCLEOTIDE SEQUENCE</scope>
    <source>
        <strain evidence="3">HT99</strain>
    </source>
</reference>
<dbReference type="InterPro" id="IPR025669">
    <property type="entry name" value="AAA_dom"/>
</dbReference>
<dbReference type="SUPFAM" id="SSF52540">
    <property type="entry name" value="P-loop containing nucleoside triphosphate hydrolases"/>
    <property type="match status" value="1"/>
</dbReference>
<name>A0AAE3L8Z9_9GAMM</name>
<evidence type="ECO:0000313" key="3">
    <source>
        <dbReference type="EMBL" id="MCS5712756.1"/>
    </source>
</evidence>
<comment type="similarity">
    <text evidence="1">To B.subtilis soj.</text>
</comment>
<organism evidence="3 4">
    <name type="scientific">Candidatus Berkiella aquae</name>
    <dbReference type="NCBI Taxonomy" id="295108"/>
    <lineage>
        <taxon>Bacteria</taxon>
        <taxon>Pseudomonadati</taxon>
        <taxon>Pseudomonadota</taxon>
        <taxon>Gammaproteobacteria</taxon>
        <taxon>Candidatus Berkiellales</taxon>
        <taxon>Candidatus Berkiellaceae</taxon>
        <taxon>Candidatus Berkiella</taxon>
    </lineage>
</organism>